<dbReference type="Pfam" id="PF08494">
    <property type="entry name" value="DEAD_assoc"/>
    <property type="match status" value="1"/>
</dbReference>
<dbReference type="InterPro" id="IPR014001">
    <property type="entry name" value="Helicase_ATP-bd"/>
</dbReference>
<evidence type="ECO:0000256" key="5">
    <source>
        <dbReference type="ARBA" id="ARBA00022840"/>
    </source>
</evidence>
<dbReference type="InterPro" id="IPR011545">
    <property type="entry name" value="DEAD/DEAH_box_helicase_dom"/>
</dbReference>
<dbReference type="CDD" id="cd18796">
    <property type="entry name" value="SF2_C_LHR"/>
    <property type="match status" value="1"/>
</dbReference>
<dbReference type="GO" id="GO:0004386">
    <property type="term" value="F:helicase activity"/>
    <property type="evidence" value="ECO:0007669"/>
    <property type="project" value="UniProtKB-KW"/>
</dbReference>
<keyword evidence="5" id="KW-0067">ATP-binding</keyword>
<keyword evidence="13" id="KW-1185">Reference proteome</keyword>
<comment type="similarity">
    <text evidence="9">Belongs to the Lhr helicase family. Lhr-Core subfamily.</text>
</comment>
<keyword evidence="3" id="KW-0378">Hydrolase</keyword>
<feature type="domain" description="Helicase C-terminal" evidence="11">
    <location>
        <begin position="246"/>
        <end position="405"/>
    </location>
</feature>
<dbReference type="InterPro" id="IPR027417">
    <property type="entry name" value="P-loop_NTPase"/>
</dbReference>
<dbReference type="PANTHER" id="PTHR47962:SF3">
    <property type="entry name" value="LARGE ATP-DEPENDENT HELICASE-RELATED PROTEIN"/>
    <property type="match status" value="1"/>
</dbReference>
<name>A0A2U8FTN8_9BURK</name>
<keyword evidence="4" id="KW-0347">Helicase</keyword>
<evidence type="ECO:0000256" key="2">
    <source>
        <dbReference type="ARBA" id="ARBA00022763"/>
    </source>
</evidence>
<dbReference type="InterPro" id="IPR001650">
    <property type="entry name" value="Helicase_C-like"/>
</dbReference>
<evidence type="ECO:0000256" key="1">
    <source>
        <dbReference type="ARBA" id="ARBA00022741"/>
    </source>
</evidence>
<sequence length="823" mass="90591">MMGLAAWFSQRGFSPFSFQQAVWQAMAEGHSGLLHASTGAGKTLAVWGGVLQRAMARENGSTRMPSGLRALWITPMRALAADTLVSLQAPLNDVLPGWRVGLRTGDTPSSERARQERAWPHALVTTPESLSLMLARPDAAALFAQLDVVIVDEWHELLGNKRGVQVQLALARLTTWCPGLLVWGLSATLGNQNEALSALVPSVRKTGSINEPVRVQGHVDKALVIDTLLPAHATRLSWAGRLGAPMVPQLVAELEGPGSTLVFTNTRSQAEIWYQLLLEARPDWAGLVALHHGSLDAEVRAWVEAGLKSGQLKAVVATSSLDLGVDFLPVDRVIQVGSPKGVARLLQRAGRSGHAPGRTSRISLVPTHTLELVEAAAARRAALAGQVEARPAPHQPLDVLVQHLVTVALGGGFTPDALFVEVRRAHSYRDLSREAFDWCLDFAARGGDSLQAYPEYHRIAPDEAGVWRVAEHTQPGRLVARRHRLQVGTIVSDASMAVRYLNGPKLGSVEEGFIARLNKGDCFVFAGRTLEFVRVQDMTAYVRRAEGRKRIVPRWEGGRMPLSSEMARAVMDLLDEAAEGRAWHEPEMQAARDMLEAQARISHLPRRDRLLVERHRSREGHHLWLYPFAGRLAHQGLSAVLAWRLARQQPNTFSLAVNDYGLELLSAEPVPVDETLLRTVLSPDRLLEDILESLNAAELARRRFREIARVAGLVFTGYPGAPKSNKQLQASSSLFYEVFRQYDAGNRLLTQAQQEVLSQELDVARLRAVLTALRQRRIDLVDLKSPSPFSLPLMVERLRERLSTEKLSDRVARALKAMGAPAQ</sequence>
<dbReference type="GO" id="GO:0016887">
    <property type="term" value="F:ATP hydrolysis activity"/>
    <property type="evidence" value="ECO:0007669"/>
    <property type="project" value="TreeGrafter"/>
</dbReference>
<evidence type="ECO:0000256" key="8">
    <source>
        <dbReference type="ARBA" id="ARBA00023235"/>
    </source>
</evidence>
<keyword evidence="12" id="KW-0436">Ligase</keyword>
<dbReference type="RefSeq" id="WP_109037376.1">
    <property type="nucleotide sequence ID" value="NZ_CP029210.1"/>
</dbReference>
<feature type="domain" description="Helicase ATP-binding" evidence="10">
    <location>
        <begin position="23"/>
        <end position="207"/>
    </location>
</feature>
<reference evidence="12 13" key="1">
    <citation type="submission" date="2018-05" db="EMBL/GenBank/DDBJ databases">
        <title>complete genome sequence of Aquabacterium olei NBRC 110486.</title>
        <authorList>
            <person name="Tang B."/>
            <person name="Chang J."/>
            <person name="Zhang L."/>
            <person name="Yang H."/>
        </authorList>
    </citation>
    <scope>NUCLEOTIDE SEQUENCE [LARGE SCALE GENOMIC DNA]</scope>
    <source>
        <strain evidence="12 13">NBRC 110486</strain>
    </source>
</reference>
<protein>
    <submittedName>
        <fullName evidence="12">Ligase-associated DNA damage response DEXH box helicase</fullName>
    </submittedName>
</protein>
<evidence type="ECO:0000256" key="4">
    <source>
        <dbReference type="ARBA" id="ARBA00022806"/>
    </source>
</evidence>
<dbReference type="AlphaFoldDB" id="A0A2U8FTN8"/>
<dbReference type="Pfam" id="PF19306">
    <property type="entry name" value="WHD_Lhr"/>
    <property type="match status" value="1"/>
</dbReference>
<keyword evidence="8" id="KW-0413">Isomerase</keyword>
<dbReference type="PANTHER" id="PTHR47962">
    <property type="entry name" value="ATP-DEPENDENT HELICASE LHR-RELATED-RELATED"/>
    <property type="match status" value="1"/>
</dbReference>
<keyword evidence="1" id="KW-0547">Nucleotide-binding</keyword>
<dbReference type="Gene3D" id="3.40.50.300">
    <property type="entry name" value="P-loop containing nucleotide triphosphate hydrolases"/>
    <property type="match status" value="2"/>
</dbReference>
<dbReference type="InterPro" id="IPR045628">
    <property type="entry name" value="Lhr_WH_dom"/>
</dbReference>
<dbReference type="InterPro" id="IPR013701">
    <property type="entry name" value="Lhr-like_DEAD/DEAH_assoc"/>
</dbReference>
<evidence type="ECO:0000256" key="7">
    <source>
        <dbReference type="ARBA" id="ARBA00023204"/>
    </source>
</evidence>
<gene>
    <name evidence="12" type="ORF">DEH84_13815</name>
</gene>
<evidence type="ECO:0000259" key="11">
    <source>
        <dbReference type="PROSITE" id="PS51194"/>
    </source>
</evidence>
<keyword evidence="7" id="KW-0234">DNA repair</keyword>
<dbReference type="PROSITE" id="PS51194">
    <property type="entry name" value="HELICASE_CTER"/>
    <property type="match status" value="1"/>
</dbReference>
<accession>A0A2U8FTN8</accession>
<dbReference type="GO" id="GO:0016874">
    <property type="term" value="F:ligase activity"/>
    <property type="evidence" value="ECO:0007669"/>
    <property type="project" value="UniProtKB-KW"/>
</dbReference>
<dbReference type="PROSITE" id="PS51192">
    <property type="entry name" value="HELICASE_ATP_BIND_1"/>
    <property type="match status" value="1"/>
</dbReference>
<evidence type="ECO:0000313" key="12">
    <source>
        <dbReference type="EMBL" id="AWI54380.1"/>
    </source>
</evidence>
<proteinExistence type="inferred from homology"/>
<keyword evidence="2" id="KW-0227">DNA damage</keyword>
<dbReference type="Pfam" id="PF00270">
    <property type="entry name" value="DEAD"/>
    <property type="match status" value="1"/>
</dbReference>
<dbReference type="InterPro" id="IPR052511">
    <property type="entry name" value="ATP-dep_Helicase"/>
</dbReference>
<dbReference type="GO" id="GO:0005524">
    <property type="term" value="F:ATP binding"/>
    <property type="evidence" value="ECO:0007669"/>
    <property type="project" value="UniProtKB-KW"/>
</dbReference>
<dbReference type="EMBL" id="CP029210">
    <property type="protein sequence ID" value="AWI54380.1"/>
    <property type="molecule type" value="Genomic_DNA"/>
</dbReference>
<dbReference type="PIRSF" id="PIRSF037307">
    <property type="entry name" value="Lhr-like_helic_prd"/>
    <property type="match status" value="1"/>
</dbReference>
<evidence type="ECO:0000256" key="3">
    <source>
        <dbReference type="ARBA" id="ARBA00022801"/>
    </source>
</evidence>
<dbReference type="GO" id="GO:0003677">
    <property type="term" value="F:DNA binding"/>
    <property type="evidence" value="ECO:0007669"/>
    <property type="project" value="UniProtKB-KW"/>
</dbReference>
<evidence type="ECO:0000256" key="9">
    <source>
        <dbReference type="ARBA" id="ARBA00093467"/>
    </source>
</evidence>
<dbReference type="SMART" id="SM00490">
    <property type="entry name" value="HELICc"/>
    <property type="match status" value="1"/>
</dbReference>
<evidence type="ECO:0000256" key="6">
    <source>
        <dbReference type="ARBA" id="ARBA00023125"/>
    </source>
</evidence>
<dbReference type="KEGG" id="aon:DEH84_13815"/>
<evidence type="ECO:0000313" key="13">
    <source>
        <dbReference type="Proteomes" id="UP000244892"/>
    </source>
</evidence>
<dbReference type="SUPFAM" id="SSF52540">
    <property type="entry name" value="P-loop containing nucleoside triphosphate hydrolases"/>
    <property type="match status" value="1"/>
</dbReference>
<dbReference type="OrthoDB" id="9815222at2"/>
<dbReference type="SMART" id="SM00487">
    <property type="entry name" value="DEXDc"/>
    <property type="match status" value="1"/>
</dbReference>
<dbReference type="InterPro" id="IPR017170">
    <property type="entry name" value="Lhr-like"/>
</dbReference>
<dbReference type="NCBIfam" id="TIGR04121">
    <property type="entry name" value="DEXH_lig_assoc"/>
    <property type="match status" value="1"/>
</dbReference>
<keyword evidence="6" id="KW-0238">DNA-binding</keyword>
<dbReference type="GO" id="GO:0006281">
    <property type="term" value="P:DNA repair"/>
    <property type="evidence" value="ECO:0007669"/>
    <property type="project" value="UniProtKB-KW"/>
</dbReference>
<dbReference type="InterPro" id="IPR026362">
    <property type="entry name" value="DEXH_lig_assoc"/>
</dbReference>
<dbReference type="Pfam" id="PF00271">
    <property type="entry name" value="Helicase_C"/>
    <property type="match status" value="1"/>
</dbReference>
<dbReference type="Proteomes" id="UP000244892">
    <property type="component" value="Chromosome"/>
</dbReference>
<evidence type="ECO:0000259" key="10">
    <source>
        <dbReference type="PROSITE" id="PS51192"/>
    </source>
</evidence>
<organism evidence="12 13">
    <name type="scientific">Aquabacterium olei</name>
    <dbReference type="NCBI Taxonomy" id="1296669"/>
    <lineage>
        <taxon>Bacteria</taxon>
        <taxon>Pseudomonadati</taxon>
        <taxon>Pseudomonadota</taxon>
        <taxon>Betaproteobacteria</taxon>
        <taxon>Burkholderiales</taxon>
        <taxon>Aquabacterium</taxon>
    </lineage>
</organism>